<dbReference type="Pfam" id="PF13701">
    <property type="entry name" value="DDE_Tnp_1_4"/>
    <property type="match status" value="1"/>
</dbReference>
<protein>
    <submittedName>
        <fullName evidence="2">Transposase</fullName>
    </submittedName>
</protein>
<dbReference type="RefSeq" id="WP_342629527.1">
    <property type="nucleotide sequence ID" value="NZ_CP152276.1"/>
</dbReference>
<dbReference type="InterPro" id="IPR025668">
    <property type="entry name" value="Tnp_DDE_dom"/>
</dbReference>
<sequence length="94" mass="9903">MKYGEVSGRKVVADFGGGTIISDAGAQLLGAADRALGLTERFARCFTDARASHLVEHDVHSLVLPRVAGIALGYEDLVDHDHLRHGPVLATLAG</sequence>
<evidence type="ECO:0000313" key="2">
    <source>
        <dbReference type="EMBL" id="XAE44233.1"/>
    </source>
</evidence>
<dbReference type="Proteomes" id="UP001449795">
    <property type="component" value="Chromosome"/>
</dbReference>
<reference evidence="2 3" key="1">
    <citation type="submission" date="2024-04" db="EMBL/GenBank/DDBJ databases">
        <title>Complete genome sequence of Nguyenibacter vanlangesis HBCM-1154, a strain capable of nitrogen fixation, IAA production, and phosphorus solubilization isolated from sugarcane soil.</title>
        <authorList>
            <person name="MY HANH P."/>
        </authorList>
    </citation>
    <scope>NUCLEOTIDE SEQUENCE [LARGE SCALE GENOMIC DNA]</scope>
    <source>
        <strain evidence="2 3">HBCM 1154</strain>
    </source>
</reference>
<evidence type="ECO:0000313" key="3">
    <source>
        <dbReference type="Proteomes" id="UP001449795"/>
    </source>
</evidence>
<feature type="domain" description="Transposase DDE" evidence="1">
    <location>
        <begin position="6"/>
        <end position="92"/>
    </location>
</feature>
<keyword evidence="3" id="KW-1185">Reference proteome</keyword>
<proteinExistence type="predicted"/>
<name>A0ABZ3D9E2_9PROT</name>
<gene>
    <name evidence="2" type="ORF">AAC691_07325</name>
</gene>
<evidence type="ECO:0000259" key="1">
    <source>
        <dbReference type="Pfam" id="PF13701"/>
    </source>
</evidence>
<organism evidence="2 3">
    <name type="scientific">Nguyenibacter vanlangensis</name>
    <dbReference type="NCBI Taxonomy" id="1216886"/>
    <lineage>
        <taxon>Bacteria</taxon>
        <taxon>Pseudomonadati</taxon>
        <taxon>Pseudomonadota</taxon>
        <taxon>Alphaproteobacteria</taxon>
        <taxon>Acetobacterales</taxon>
        <taxon>Acetobacteraceae</taxon>
        <taxon>Nguyenibacter</taxon>
    </lineage>
</organism>
<dbReference type="EMBL" id="CP152276">
    <property type="protein sequence ID" value="XAE44233.1"/>
    <property type="molecule type" value="Genomic_DNA"/>
</dbReference>
<accession>A0ABZ3D9E2</accession>